<dbReference type="SUPFAM" id="SSF51735">
    <property type="entry name" value="NAD(P)-binding Rossmann-fold domains"/>
    <property type="match status" value="1"/>
</dbReference>
<dbReference type="EC" id="1.1.1.3" evidence="5 18"/>
<dbReference type="STRING" id="1121324.CLIT_10c01240"/>
<evidence type="ECO:0000256" key="10">
    <source>
        <dbReference type="ARBA" id="ARBA00022857"/>
    </source>
</evidence>
<comment type="catalytic activity">
    <reaction evidence="15">
        <text>L-homoserine + NADP(+) = L-aspartate 4-semialdehyde + NADPH + H(+)</text>
        <dbReference type="Rhea" id="RHEA:15761"/>
        <dbReference type="ChEBI" id="CHEBI:15378"/>
        <dbReference type="ChEBI" id="CHEBI:57476"/>
        <dbReference type="ChEBI" id="CHEBI:57783"/>
        <dbReference type="ChEBI" id="CHEBI:58349"/>
        <dbReference type="ChEBI" id="CHEBI:537519"/>
        <dbReference type="EC" id="1.1.1.3"/>
    </reaction>
    <physiologicalReaction direction="right-to-left" evidence="15">
        <dbReference type="Rhea" id="RHEA:15763"/>
    </physiologicalReaction>
</comment>
<dbReference type="PANTHER" id="PTHR43331">
    <property type="entry name" value="HOMOSERINE DEHYDROGENASE"/>
    <property type="match status" value="1"/>
</dbReference>
<dbReference type="eggNOG" id="COG0460">
    <property type="taxonomic scope" value="Bacteria"/>
</dbReference>
<dbReference type="InterPro" id="IPR001342">
    <property type="entry name" value="HDH_cat"/>
</dbReference>
<dbReference type="CDD" id="cd04881">
    <property type="entry name" value="ACT_HSDH-Hom"/>
    <property type="match status" value="1"/>
</dbReference>
<dbReference type="Pfam" id="PF00742">
    <property type="entry name" value="Homoserine_dh"/>
    <property type="match status" value="1"/>
</dbReference>
<evidence type="ECO:0000256" key="13">
    <source>
        <dbReference type="ARBA" id="ARBA00023053"/>
    </source>
</evidence>
<dbReference type="Gene3D" id="3.40.50.720">
    <property type="entry name" value="NAD(P)-binding Rossmann-like Domain"/>
    <property type="match status" value="1"/>
</dbReference>
<keyword evidence="10 17" id="KW-0521">NADP</keyword>
<evidence type="ECO:0000256" key="2">
    <source>
        <dbReference type="ARBA" id="ARBA00005056"/>
    </source>
</evidence>
<keyword evidence="9" id="KW-0479">Metal-binding</keyword>
<feature type="domain" description="ACT" evidence="20">
    <location>
        <begin position="349"/>
        <end position="423"/>
    </location>
</feature>
<evidence type="ECO:0000256" key="12">
    <source>
        <dbReference type="ARBA" id="ARBA00023027"/>
    </source>
</evidence>
<feature type="binding site" evidence="17">
    <location>
        <position position="105"/>
    </location>
    <ligand>
        <name>NADPH</name>
        <dbReference type="ChEBI" id="CHEBI:57783"/>
    </ligand>
</feature>
<evidence type="ECO:0000256" key="15">
    <source>
        <dbReference type="ARBA" id="ARBA00048841"/>
    </source>
</evidence>
<gene>
    <name evidence="21" type="primary">hom</name>
    <name evidence="22" type="ORF">CLIT_10c01240</name>
    <name evidence="21" type="ORF">CLIT_23c02420</name>
</gene>
<evidence type="ECO:0000313" key="22">
    <source>
        <dbReference type="EMBL" id="KDR95397.1"/>
    </source>
</evidence>
<evidence type="ECO:0000256" key="17">
    <source>
        <dbReference type="PIRSR" id="PIRSR000098-2"/>
    </source>
</evidence>
<dbReference type="Pfam" id="PF03447">
    <property type="entry name" value="NAD_binding_3"/>
    <property type="match status" value="1"/>
</dbReference>
<dbReference type="Gene3D" id="3.30.70.260">
    <property type="match status" value="1"/>
</dbReference>
<dbReference type="Pfam" id="PF01842">
    <property type="entry name" value="ACT"/>
    <property type="match status" value="1"/>
</dbReference>
<dbReference type="SUPFAM" id="SSF55021">
    <property type="entry name" value="ACT-like"/>
    <property type="match status" value="1"/>
</dbReference>
<dbReference type="GO" id="GO:0050661">
    <property type="term" value="F:NADP binding"/>
    <property type="evidence" value="ECO:0007669"/>
    <property type="project" value="InterPro"/>
</dbReference>
<evidence type="ECO:0000256" key="6">
    <source>
        <dbReference type="ARBA" id="ARBA00013376"/>
    </source>
</evidence>
<keyword evidence="23" id="KW-1185">Reference proteome</keyword>
<keyword evidence="8 18" id="KW-0791">Threonine biosynthesis</keyword>
<comment type="caution">
    <text evidence="21">The sequence shown here is derived from an EMBL/GenBank/DDBJ whole genome shotgun (WGS) entry which is preliminary data.</text>
</comment>
<keyword evidence="11 18" id="KW-0560">Oxidoreductase</keyword>
<evidence type="ECO:0000256" key="18">
    <source>
        <dbReference type="RuleBase" id="RU000579"/>
    </source>
</evidence>
<dbReference type="PROSITE" id="PS01042">
    <property type="entry name" value="HOMOSER_DHGENASE"/>
    <property type="match status" value="1"/>
</dbReference>
<feature type="active site" description="Proton donor" evidence="16">
    <location>
        <position position="205"/>
    </location>
</feature>
<evidence type="ECO:0000256" key="16">
    <source>
        <dbReference type="PIRSR" id="PIRSR000098-1"/>
    </source>
</evidence>
<keyword evidence="12" id="KW-0520">NAD</keyword>
<keyword evidence="7 18" id="KW-0028">Amino-acid biosynthesis</keyword>
<evidence type="ECO:0000256" key="4">
    <source>
        <dbReference type="ARBA" id="ARBA00006753"/>
    </source>
</evidence>
<dbReference type="PROSITE" id="PS51671">
    <property type="entry name" value="ACT"/>
    <property type="match status" value="1"/>
</dbReference>
<dbReference type="PIRSF" id="PIRSF000098">
    <property type="entry name" value="Homoser_dehydrog"/>
    <property type="match status" value="1"/>
</dbReference>
<dbReference type="PANTHER" id="PTHR43331:SF1">
    <property type="entry name" value="HOMOSERINE DEHYDROGENASE"/>
    <property type="match status" value="1"/>
</dbReference>
<evidence type="ECO:0000313" key="23">
    <source>
        <dbReference type="Proteomes" id="UP000027946"/>
    </source>
</evidence>
<dbReference type="InterPro" id="IPR036291">
    <property type="entry name" value="NAD(P)-bd_dom_sf"/>
</dbReference>
<dbReference type="GO" id="GO:0004412">
    <property type="term" value="F:homoserine dehydrogenase activity"/>
    <property type="evidence" value="ECO:0007669"/>
    <property type="project" value="UniProtKB-EC"/>
</dbReference>
<reference evidence="21 23" key="1">
    <citation type="submission" date="2014-03" db="EMBL/GenBank/DDBJ databases">
        <title>Genome sequence of Clostridium litorale W6, DSM 5388.</title>
        <authorList>
            <person name="Poehlein A."/>
            <person name="Jagirdar A."/>
            <person name="Khonsari B."/>
            <person name="Chibani C.M."/>
            <person name="Gutierrez Gutierrez D.A."/>
            <person name="Davydova E."/>
            <person name="Alghaithi H.S."/>
            <person name="Nair K.P."/>
            <person name="Dhamotharan K."/>
            <person name="Chandran L."/>
            <person name="G W."/>
            <person name="Daniel R."/>
        </authorList>
    </citation>
    <scope>NUCLEOTIDE SEQUENCE [LARGE SCALE GENOMIC DNA]</scope>
    <source>
        <strain evidence="21 23">W6</strain>
    </source>
</reference>
<dbReference type="GO" id="GO:0046872">
    <property type="term" value="F:metal ion binding"/>
    <property type="evidence" value="ECO:0007669"/>
    <property type="project" value="UniProtKB-KW"/>
</dbReference>
<evidence type="ECO:0000256" key="11">
    <source>
        <dbReference type="ARBA" id="ARBA00023002"/>
    </source>
</evidence>
<dbReference type="EMBL" id="JJMM01000010">
    <property type="protein sequence ID" value="KDR95397.1"/>
    <property type="molecule type" value="Genomic_DNA"/>
</dbReference>
<keyword evidence="14 18" id="KW-0486">Methionine biosynthesis</keyword>
<dbReference type="GO" id="GO:0009088">
    <property type="term" value="P:threonine biosynthetic process"/>
    <property type="evidence" value="ECO:0007669"/>
    <property type="project" value="UniProtKB-UniPathway"/>
</dbReference>
<comment type="similarity">
    <text evidence="4 19">Belongs to the homoserine dehydrogenase family.</text>
</comment>
<comment type="pathway">
    <text evidence="2 18">Amino-acid biosynthesis; L-threonine biosynthesis; L-threonine from L-aspartate: step 3/5.</text>
</comment>
<dbReference type="EMBL" id="JJMM01000026">
    <property type="protein sequence ID" value="KDR93970.1"/>
    <property type="molecule type" value="Genomic_DNA"/>
</dbReference>
<dbReference type="OrthoDB" id="9808167at2"/>
<dbReference type="NCBIfam" id="NF004976">
    <property type="entry name" value="PRK06349.1"/>
    <property type="match status" value="1"/>
</dbReference>
<proteinExistence type="inferred from homology"/>
<dbReference type="UniPathway" id="UPA00051">
    <property type="reaction ID" value="UER00465"/>
</dbReference>
<dbReference type="InterPro" id="IPR016204">
    <property type="entry name" value="HDH"/>
</dbReference>
<dbReference type="AlphaFoldDB" id="A0A069RCJ9"/>
<evidence type="ECO:0000256" key="5">
    <source>
        <dbReference type="ARBA" id="ARBA00013213"/>
    </source>
</evidence>
<organism evidence="21 23">
    <name type="scientific">Peptoclostridium litorale DSM 5388</name>
    <dbReference type="NCBI Taxonomy" id="1121324"/>
    <lineage>
        <taxon>Bacteria</taxon>
        <taxon>Bacillati</taxon>
        <taxon>Bacillota</taxon>
        <taxon>Clostridia</taxon>
        <taxon>Peptostreptococcales</taxon>
        <taxon>Peptoclostridiaceae</taxon>
        <taxon>Peptoclostridium</taxon>
    </lineage>
</organism>
<evidence type="ECO:0000256" key="1">
    <source>
        <dbReference type="ARBA" id="ARBA00001920"/>
    </source>
</evidence>
<dbReference type="SUPFAM" id="SSF55347">
    <property type="entry name" value="Glyceraldehyde-3-phosphate dehydrogenase-like, C-terminal domain"/>
    <property type="match status" value="1"/>
</dbReference>
<evidence type="ECO:0000256" key="8">
    <source>
        <dbReference type="ARBA" id="ARBA00022697"/>
    </source>
</evidence>
<evidence type="ECO:0000256" key="14">
    <source>
        <dbReference type="ARBA" id="ARBA00023167"/>
    </source>
</evidence>
<dbReference type="FunFam" id="3.30.360.10:FF:000005">
    <property type="entry name" value="Homoserine dehydrogenase"/>
    <property type="match status" value="1"/>
</dbReference>
<evidence type="ECO:0000256" key="9">
    <source>
        <dbReference type="ARBA" id="ARBA00022723"/>
    </source>
</evidence>
<dbReference type="InterPro" id="IPR045865">
    <property type="entry name" value="ACT-like_dom_sf"/>
</dbReference>
<keyword evidence="13" id="KW-0915">Sodium</keyword>
<feature type="binding site" evidence="17">
    <location>
        <begin position="9"/>
        <end position="16"/>
    </location>
    <ligand>
        <name>NADP(+)</name>
        <dbReference type="ChEBI" id="CHEBI:58349"/>
    </ligand>
</feature>
<dbReference type="Gene3D" id="3.30.360.10">
    <property type="entry name" value="Dihydrodipicolinate Reductase, domain 2"/>
    <property type="match status" value="1"/>
</dbReference>
<accession>A0A069RCJ9</accession>
<comment type="cofactor">
    <cofactor evidence="1">
        <name>a metal cation</name>
        <dbReference type="ChEBI" id="CHEBI:25213"/>
    </cofactor>
</comment>
<protein>
    <recommendedName>
        <fullName evidence="6 18">Homoserine dehydrogenase</fullName>
        <ecNumber evidence="5 18">1.1.1.3</ecNumber>
    </recommendedName>
</protein>
<evidence type="ECO:0000256" key="19">
    <source>
        <dbReference type="RuleBase" id="RU004171"/>
    </source>
</evidence>
<dbReference type="RefSeq" id="WP_038263607.1">
    <property type="nucleotide sequence ID" value="NZ_FSRH01000004.1"/>
</dbReference>
<name>A0A069RCJ9_PEPLI</name>
<dbReference type="FunFam" id="3.40.50.720:FF:000062">
    <property type="entry name" value="Homoserine dehydrogenase"/>
    <property type="match status" value="1"/>
</dbReference>
<dbReference type="InterPro" id="IPR019811">
    <property type="entry name" value="HDH_CS"/>
</dbReference>
<sequence length="426" mass="46165">MESIKVALLGFGVVGSGVFNILQDNKEKIESHIQKRIEIKKILVRDIEKARGANAPKEMLTKDINDIVNDPEIDMVVELMGGIGKAYEYMKIAIENKKHIVTANKALIATHGDEIYKLAVENGVQIRYEASVGGGIPIINTLTQSLAANNVDEILGVINGTTNFILTQMDEQGMDFDDAVKLAQDSGFAEADPTSDIEGEDVAFKLSILMSVAFGIKVPPHKIPREGITKISSKDIEFANQLGYKVKLVAAAKKKGDDLEFHVQPSFLPIDHPLASIKNEFNAVFIKGNAVGELLLHGKGAGSTPTGSAVLGDMLEIAKIIGTNYKPGAPLVHNGGDLNLIGEGVSPYYVHLHVEDKPGVLGKITSAFGKHNVSLKSVIQRSRGEKTVPLIFITYDTPRKDLDDAIEEIKNTDAVIRVESILRVES</sequence>
<dbReference type="InterPro" id="IPR002912">
    <property type="entry name" value="ACT_dom"/>
</dbReference>
<dbReference type="GO" id="GO:0009086">
    <property type="term" value="P:methionine biosynthetic process"/>
    <property type="evidence" value="ECO:0007669"/>
    <property type="project" value="UniProtKB-KW"/>
</dbReference>
<evidence type="ECO:0000259" key="20">
    <source>
        <dbReference type="PROSITE" id="PS51671"/>
    </source>
</evidence>
<evidence type="ECO:0000313" key="21">
    <source>
        <dbReference type="EMBL" id="KDR93970.1"/>
    </source>
</evidence>
<evidence type="ECO:0000256" key="3">
    <source>
        <dbReference type="ARBA" id="ARBA00005062"/>
    </source>
</evidence>
<feature type="binding site" evidence="17">
    <location>
        <position position="190"/>
    </location>
    <ligand>
        <name>L-homoserine</name>
        <dbReference type="ChEBI" id="CHEBI:57476"/>
    </ligand>
</feature>
<dbReference type="Proteomes" id="UP000027946">
    <property type="component" value="Unassembled WGS sequence"/>
</dbReference>
<dbReference type="UniPathway" id="UPA00050">
    <property type="reaction ID" value="UER00063"/>
</dbReference>
<evidence type="ECO:0000256" key="7">
    <source>
        <dbReference type="ARBA" id="ARBA00022605"/>
    </source>
</evidence>
<comment type="pathway">
    <text evidence="3 18">Amino-acid biosynthesis; L-methionine biosynthesis via de novo pathway; L-homoserine from L-aspartate: step 3/3.</text>
</comment>
<dbReference type="InterPro" id="IPR005106">
    <property type="entry name" value="Asp/hSer_DH_NAD-bd"/>
</dbReference>